<evidence type="ECO:0000259" key="1">
    <source>
        <dbReference type="Pfam" id="PF13460"/>
    </source>
</evidence>
<dbReference type="Pfam" id="PF13460">
    <property type="entry name" value="NAD_binding_10"/>
    <property type="match status" value="1"/>
</dbReference>
<dbReference type="InterPro" id="IPR036291">
    <property type="entry name" value="NAD(P)-bd_dom_sf"/>
</dbReference>
<gene>
    <name evidence="2" type="ORF">GCM10022224_012990</name>
</gene>
<accession>A0ABP7B8C5</accession>
<dbReference type="EMBL" id="BAAAZP010000018">
    <property type="protein sequence ID" value="GAA3651468.1"/>
    <property type="molecule type" value="Genomic_DNA"/>
</dbReference>
<keyword evidence="3" id="KW-1185">Reference proteome</keyword>
<dbReference type="Gene3D" id="3.40.50.720">
    <property type="entry name" value="NAD(P)-binding Rossmann-like Domain"/>
    <property type="match status" value="1"/>
</dbReference>
<name>A0ABP7B8C5_9ACTN</name>
<dbReference type="RefSeq" id="WP_344873980.1">
    <property type="nucleotide sequence ID" value="NZ_BAAAZP010000018.1"/>
</dbReference>
<comment type="caution">
    <text evidence="2">The sequence shown here is derived from an EMBL/GenBank/DDBJ whole genome shotgun (WGS) entry which is preliminary data.</text>
</comment>
<evidence type="ECO:0000313" key="2">
    <source>
        <dbReference type="EMBL" id="GAA3651468.1"/>
    </source>
</evidence>
<proteinExistence type="predicted"/>
<sequence length="280" mass="29367">MTERTIVVVGGTGKTGGRVLARLRGMGAAVRAASRSGEPPFDWNERATWDAALDGARAVYLVPLDGALLTRPFVERAARLGVERVVLLSGRGVDVPDYGDPSGSVGATHADGESAVRESGLEWTILRPGWFAQNFTEGFFREMVLAGELRLPGGDGAASFVDADDIADVAVAALTGDGHDGRTYELSGPRALTLTEVAVELSAASGRPIRYVPLPPEEYVAELTGQGWPRAEAEEFAGAVAPLRRGLDEVLSHGVREALGRAPRDFTAFAAAAGAAGAWD</sequence>
<reference evidence="3" key="1">
    <citation type="journal article" date="2019" name="Int. J. Syst. Evol. Microbiol.">
        <title>The Global Catalogue of Microorganisms (GCM) 10K type strain sequencing project: providing services to taxonomists for standard genome sequencing and annotation.</title>
        <authorList>
            <consortium name="The Broad Institute Genomics Platform"/>
            <consortium name="The Broad Institute Genome Sequencing Center for Infectious Disease"/>
            <person name="Wu L."/>
            <person name="Ma J."/>
        </authorList>
    </citation>
    <scope>NUCLEOTIDE SEQUENCE [LARGE SCALE GENOMIC DNA]</scope>
    <source>
        <strain evidence="3">JCM 16904</strain>
    </source>
</reference>
<dbReference type="InterPro" id="IPR051604">
    <property type="entry name" value="Ergot_Alk_Oxidoreductase"/>
</dbReference>
<dbReference type="PANTHER" id="PTHR43162">
    <property type="match status" value="1"/>
</dbReference>
<dbReference type="Gene3D" id="3.90.25.10">
    <property type="entry name" value="UDP-galactose 4-epimerase, domain 1"/>
    <property type="match status" value="1"/>
</dbReference>
<dbReference type="SUPFAM" id="SSF51735">
    <property type="entry name" value="NAD(P)-binding Rossmann-fold domains"/>
    <property type="match status" value="1"/>
</dbReference>
<dbReference type="PANTHER" id="PTHR43162:SF1">
    <property type="entry name" value="PRESTALK A DIFFERENTIATION PROTEIN A"/>
    <property type="match status" value="1"/>
</dbReference>
<organism evidence="2 3">
    <name type="scientific">Nonomuraea antimicrobica</name>
    <dbReference type="NCBI Taxonomy" id="561173"/>
    <lineage>
        <taxon>Bacteria</taxon>
        <taxon>Bacillati</taxon>
        <taxon>Actinomycetota</taxon>
        <taxon>Actinomycetes</taxon>
        <taxon>Streptosporangiales</taxon>
        <taxon>Streptosporangiaceae</taxon>
        <taxon>Nonomuraea</taxon>
    </lineage>
</organism>
<dbReference type="InterPro" id="IPR016040">
    <property type="entry name" value="NAD(P)-bd_dom"/>
</dbReference>
<protein>
    <submittedName>
        <fullName evidence="2">NAD(P)H-binding protein</fullName>
    </submittedName>
</protein>
<dbReference type="Proteomes" id="UP001500902">
    <property type="component" value="Unassembled WGS sequence"/>
</dbReference>
<feature type="domain" description="NAD(P)-binding" evidence="1">
    <location>
        <begin position="10"/>
        <end position="175"/>
    </location>
</feature>
<evidence type="ECO:0000313" key="3">
    <source>
        <dbReference type="Proteomes" id="UP001500902"/>
    </source>
</evidence>